<dbReference type="Gene3D" id="3.40.50.2300">
    <property type="match status" value="2"/>
</dbReference>
<dbReference type="Gene3D" id="1.10.260.40">
    <property type="entry name" value="lambda repressor-like DNA-binding domains"/>
    <property type="match status" value="1"/>
</dbReference>
<dbReference type="SUPFAM" id="SSF53822">
    <property type="entry name" value="Periplasmic binding protein-like I"/>
    <property type="match status" value="1"/>
</dbReference>
<evidence type="ECO:0000256" key="4">
    <source>
        <dbReference type="ARBA" id="ARBA00023163"/>
    </source>
</evidence>
<keyword evidence="4" id="KW-0804">Transcription</keyword>
<proteinExistence type="predicted"/>
<dbReference type="CDD" id="cd06291">
    <property type="entry name" value="PBP1_Qymf-like"/>
    <property type="match status" value="1"/>
</dbReference>
<protein>
    <submittedName>
        <fullName evidence="6">Transcriptional regulator, LacI family</fullName>
    </submittedName>
</protein>
<dbReference type="Pfam" id="PF00356">
    <property type="entry name" value="LacI"/>
    <property type="match status" value="1"/>
</dbReference>
<sequence length="338" mass="37910">MNQRKVSIKEIAELSGVSVATVSRVINNNGRFSEETRKKVLQVIKDTHYETNNIAKSLRMKKSNTIGILVPDISNSFFANVVQEIESILFKKGYSTIICNTDRNEEKEEAYLRMLEGKMIDGLIVISGVKEFGSTAINKKTPLICIDRKPKDTKSTILIESDHYQGGFLATEELISKGCHNIAIIIHRDFLSSSKERLLGYQNALKKYQIPFKEENVIHVTVEEKMSRTEAAKAALLQKISEGYQFDGVFALNDRLAIGAIHAILDLGKKVPEDIKVVGFDNDPISKYCYPCLTTIRQDNMLIAEQACENLLALIDGTRKDMKKHQVIPVTLVSRAST</sequence>
<dbReference type="InterPro" id="IPR028082">
    <property type="entry name" value="Peripla_BP_I"/>
</dbReference>
<accession>A0A1H9PZX0</accession>
<dbReference type="SMART" id="SM00354">
    <property type="entry name" value="HTH_LACI"/>
    <property type="match status" value="1"/>
</dbReference>
<dbReference type="PRINTS" id="PR00036">
    <property type="entry name" value="HTHLACI"/>
</dbReference>
<dbReference type="InterPro" id="IPR000843">
    <property type="entry name" value="HTH_LacI"/>
</dbReference>
<dbReference type="PANTHER" id="PTHR30146:SF95">
    <property type="entry name" value="RIBOSE OPERON REPRESSOR"/>
    <property type="match status" value="1"/>
</dbReference>
<evidence type="ECO:0000256" key="1">
    <source>
        <dbReference type="ARBA" id="ARBA00022491"/>
    </source>
</evidence>
<reference evidence="6 7" key="1">
    <citation type="submission" date="2016-10" db="EMBL/GenBank/DDBJ databases">
        <authorList>
            <person name="de Groot N.N."/>
        </authorList>
    </citation>
    <scope>NUCLEOTIDE SEQUENCE [LARGE SCALE GENOMIC DNA]</scope>
    <source>
        <strain evidence="6 7">DSM 13760</strain>
    </source>
</reference>
<dbReference type="STRING" id="142588.SAMN04488559_101260"/>
<organism evidence="6 7">
    <name type="scientific">Isobaculum melis</name>
    <dbReference type="NCBI Taxonomy" id="142588"/>
    <lineage>
        <taxon>Bacteria</taxon>
        <taxon>Bacillati</taxon>
        <taxon>Bacillota</taxon>
        <taxon>Bacilli</taxon>
        <taxon>Lactobacillales</taxon>
        <taxon>Carnobacteriaceae</taxon>
        <taxon>Isobaculum</taxon>
    </lineage>
</organism>
<dbReference type="RefSeq" id="WP_092649457.1">
    <property type="nucleotide sequence ID" value="NZ_FOHA01000001.1"/>
</dbReference>
<dbReference type="InterPro" id="IPR046335">
    <property type="entry name" value="LacI/GalR-like_sensor"/>
</dbReference>
<dbReference type="PROSITE" id="PS00356">
    <property type="entry name" value="HTH_LACI_1"/>
    <property type="match status" value="1"/>
</dbReference>
<evidence type="ECO:0000259" key="5">
    <source>
        <dbReference type="PROSITE" id="PS50932"/>
    </source>
</evidence>
<evidence type="ECO:0000256" key="2">
    <source>
        <dbReference type="ARBA" id="ARBA00023015"/>
    </source>
</evidence>
<dbReference type="InterPro" id="IPR010982">
    <property type="entry name" value="Lambda_DNA-bd_dom_sf"/>
</dbReference>
<dbReference type="PANTHER" id="PTHR30146">
    <property type="entry name" value="LACI-RELATED TRANSCRIPTIONAL REPRESSOR"/>
    <property type="match status" value="1"/>
</dbReference>
<dbReference type="CDD" id="cd01392">
    <property type="entry name" value="HTH_LacI"/>
    <property type="match status" value="1"/>
</dbReference>
<dbReference type="GO" id="GO:0000976">
    <property type="term" value="F:transcription cis-regulatory region binding"/>
    <property type="evidence" value="ECO:0007669"/>
    <property type="project" value="TreeGrafter"/>
</dbReference>
<keyword evidence="2" id="KW-0805">Transcription regulation</keyword>
<keyword evidence="7" id="KW-1185">Reference proteome</keyword>
<evidence type="ECO:0000256" key="3">
    <source>
        <dbReference type="ARBA" id="ARBA00023125"/>
    </source>
</evidence>
<dbReference type="SUPFAM" id="SSF47413">
    <property type="entry name" value="lambda repressor-like DNA-binding domains"/>
    <property type="match status" value="1"/>
</dbReference>
<dbReference type="Pfam" id="PF13377">
    <property type="entry name" value="Peripla_BP_3"/>
    <property type="match status" value="1"/>
</dbReference>
<evidence type="ECO:0000313" key="6">
    <source>
        <dbReference type="EMBL" id="SER53700.1"/>
    </source>
</evidence>
<gene>
    <name evidence="6" type="ORF">SAMN04488559_101260</name>
</gene>
<dbReference type="EMBL" id="FOHA01000001">
    <property type="protein sequence ID" value="SER53700.1"/>
    <property type="molecule type" value="Genomic_DNA"/>
</dbReference>
<dbReference type="Proteomes" id="UP000198948">
    <property type="component" value="Unassembled WGS sequence"/>
</dbReference>
<feature type="domain" description="HTH lacI-type" evidence="5">
    <location>
        <begin position="6"/>
        <end position="60"/>
    </location>
</feature>
<keyword evidence="1" id="KW-0678">Repressor</keyword>
<evidence type="ECO:0000313" key="7">
    <source>
        <dbReference type="Proteomes" id="UP000198948"/>
    </source>
</evidence>
<dbReference type="OrthoDB" id="9796186at2"/>
<keyword evidence="3" id="KW-0238">DNA-binding</keyword>
<dbReference type="GO" id="GO:0003700">
    <property type="term" value="F:DNA-binding transcription factor activity"/>
    <property type="evidence" value="ECO:0007669"/>
    <property type="project" value="TreeGrafter"/>
</dbReference>
<dbReference type="AlphaFoldDB" id="A0A1H9PZX0"/>
<dbReference type="PROSITE" id="PS50932">
    <property type="entry name" value="HTH_LACI_2"/>
    <property type="match status" value="1"/>
</dbReference>
<name>A0A1H9PZX0_9LACT</name>